<comment type="caution">
    <text evidence="1">The sequence shown here is derived from an EMBL/GenBank/DDBJ whole genome shotgun (WGS) entry which is preliminary data.</text>
</comment>
<dbReference type="Proteomes" id="UP001195769">
    <property type="component" value="Unassembled WGS sequence"/>
</dbReference>
<protein>
    <submittedName>
        <fullName evidence="1">Uncharacterized protein</fullName>
    </submittedName>
</protein>
<dbReference type="RefSeq" id="XP_041221800.1">
    <property type="nucleotide sequence ID" value="XM_041377339.1"/>
</dbReference>
<name>A0AAD4E0I2_9AGAM</name>
<proteinExistence type="predicted"/>
<organism evidence="1 2">
    <name type="scientific">Suillus fuscotomentosus</name>
    <dbReference type="NCBI Taxonomy" id="1912939"/>
    <lineage>
        <taxon>Eukaryota</taxon>
        <taxon>Fungi</taxon>
        <taxon>Dikarya</taxon>
        <taxon>Basidiomycota</taxon>
        <taxon>Agaricomycotina</taxon>
        <taxon>Agaricomycetes</taxon>
        <taxon>Agaricomycetidae</taxon>
        <taxon>Boletales</taxon>
        <taxon>Suillineae</taxon>
        <taxon>Suillaceae</taxon>
        <taxon>Suillus</taxon>
    </lineage>
</organism>
<evidence type="ECO:0000313" key="1">
    <source>
        <dbReference type="EMBL" id="KAG1896224.1"/>
    </source>
</evidence>
<sequence length="249" mass="28315">MIKKTRAGERERECDRIQIRLVKDVASPGIVAKVCPIRRASLIRDNFAGSIEWSFCSAQCEGYFHIAWSRVVMLVQHTRSIYYDDSRIRKGYWAPSSSIISATFPIGSETAERVPRLGSIIQKTLILGDVVPAVLNVDYLATFCWTLWLGLRRSFDTPSQSKVVRPDEGDKNIDVIVTHWTTNAPILQFHGTLVMNYITAHTIIFIEKKGLVYPHLYPEEQSNFGAILPLMNAYGPQTEKYSVDENTFR</sequence>
<accession>A0AAD4E0I2</accession>
<keyword evidence="2" id="KW-1185">Reference proteome</keyword>
<reference evidence="1" key="1">
    <citation type="journal article" date="2020" name="New Phytol.">
        <title>Comparative genomics reveals dynamic genome evolution in host specialist ectomycorrhizal fungi.</title>
        <authorList>
            <person name="Lofgren L.A."/>
            <person name="Nguyen N.H."/>
            <person name="Vilgalys R."/>
            <person name="Ruytinx J."/>
            <person name="Liao H.L."/>
            <person name="Branco S."/>
            <person name="Kuo A."/>
            <person name="LaButti K."/>
            <person name="Lipzen A."/>
            <person name="Andreopoulos W."/>
            <person name="Pangilinan J."/>
            <person name="Riley R."/>
            <person name="Hundley H."/>
            <person name="Na H."/>
            <person name="Barry K."/>
            <person name="Grigoriev I.V."/>
            <person name="Stajich J.E."/>
            <person name="Kennedy P.G."/>
        </authorList>
    </citation>
    <scope>NUCLEOTIDE SEQUENCE</scope>
    <source>
        <strain evidence="1">FC203</strain>
    </source>
</reference>
<gene>
    <name evidence="1" type="ORF">F5891DRAFT_983583</name>
</gene>
<dbReference type="AlphaFoldDB" id="A0AAD4E0I2"/>
<dbReference type="GeneID" id="64671637"/>
<evidence type="ECO:0000313" key="2">
    <source>
        <dbReference type="Proteomes" id="UP001195769"/>
    </source>
</evidence>
<dbReference type="EMBL" id="JABBWK010000057">
    <property type="protein sequence ID" value="KAG1896224.1"/>
    <property type="molecule type" value="Genomic_DNA"/>
</dbReference>